<dbReference type="GO" id="GO:0007165">
    <property type="term" value="P:signal transduction"/>
    <property type="evidence" value="ECO:0007669"/>
    <property type="project" value="UniProtKB-KW"/>
</dbReference>
<dbReference type="GeneID" id="117234746"/>
<keyword evidence="2" id="KW-1003">Cell membrane</keyword>
<evidence type="ECO:0000256" key="8">
    <source>
        <dbReference type="ARBA" id="ARBA00023170"/>
    </source>
</evidence>
<keyword evidence="7 10" id="KW-0472">Membrane</keyword>
<dbReference type="GO" id="GO:0005886">
    <property type="term" value="C:plasma membrane"/>
    <property type="evidence" value="ECO:0007669"/>
    <property type="project" value="UniProtKB-SubCell"/>
</dbReference>
<comment type="similarity">
    <text evidence="10">Belongs to the insect chemoreceptor superfamily. Heteromeric odorant receptor channel (TC 1.A.69) family.</text>
</comment>
<dbReference type="PANTHER" id="PTHR21137">
    <property type="entry name" value="ODORANT RECEPTOR"/>
    <property type="match status" value="1"/>
</dbReference>
<dbReference type="Pfam" id="PF02949">
    <property type="entry name" value="7tm_6"/>
    <property type="match status" value="1"/>
</dbReference>
<organism evidence="11 12">
    <name type="scientific">Bombus vosnesenskii</name>
    <dbReference type="NCBI Taxonomy" id="207650"/>
    <lineage>
        <taxon>Eukaryota</taxon>
        <taxon>Metazoa</taxon>
        <taxon>Ecdysozoa</taxon>
        <taxon>Arthropoda</taxon>
        <taxon>Hexapoda</taxon>
        <taxon>Insecta</taxon>
        <taxon>Pterygota</taxon>
        <taxon>Neoptera</taxon>
        <taxon>Endopterygota</taxon>
        <taxon>Hymenoptera</taxon>
        <taxon>Apocrita</taxon>
        <taxon>Aculeata</taxon>
        <taxon>Apoidea</taxon>
        <taxon>Anthophila</taxon>
        <taxon>Apidae</taxon>
        <taxon>Bombus</taxon>
        <taxon>Pyrobombus</taxon>
    </lineage>
</organism>
<evidence type="ECO:0000256" key="3">
    <source>
        <dbReference type="ARBA" id="ARBA00022606"/>
    </source>
</evidence>
<comment type="caution">
    <text evidence="10">Lacks conserved residue(s) required for the propagation of feature annotation.</text>
</comment>
<evidence type="ECO:0000256" key="10">
    <source>
        <dbReference type="RuleBase" id="RU351113"/>
    </source>
</evidence>
<feature type="transmembrane region" description="Helical" evidence="10">
    <location>
        <begin position="142"/>
        <end position="161"/>
    </location>
</feature>
<evidence type="ECO:0000256" key="6">
    <source>
        <dbReference type="ARBA" id="ARBA00022989"/>
    </source>
</evidence>
<evidence type="ECO:0000313" key="11">
    <source>
        <dbReference type="Proteomes" id="UP000504631"/>
    </source>
</evidence>
<keyword evidence="5 10" id="KW-0552">Olfaction</keyword>
<evidence type="ECO:0000313" key="12">
    <source>
        <dbReference type="RefSeq" id="XP_033352132.1"/>
    </source>
</evidence>
<evidence type="ECO:0000256" key="5">
    <source>
        <dbReference type="ARBA" id="ARBA00022725"/>
    </source>
</evidence>
<feature type="transmembrane region" description="Helical" evidence="10">
    <location>
        <begin position="314"/>
        <end position="333"/>
    </location>
</feature>
<keyword evidence="9 10" id="KW-0807">Transducer</keyword>
<keyword evidence="8 10" id="KW-0675">Receptor</keyword>
<dbReference type="RefSeq" id="XP_033352132.1">
    <property type="nucleotide sequence ID" value="XM_033496241.1"/>
</dbReference>
<keyword evidence="3 10" id="KW-0716">Sensory transduction</keyword>
<keyword evidence="11" id="KW-1185">Reference proteome</keyword>
<sequence length="409" mass="46955">MKTGNIVQTSNNASYKSDLRFNVRLNVLTLRTIGTWPRFLDHSWRETIEHVFLNLLCYGLLGFILIPGFMCFALEIADFYDQMKLGSALSFFLMAVMKYCVFIMREDDIRRCVKLIEDDWRNVKHNEDRKIMLDNASFSQRLIIICSAFMYGGVVFYYIALPLTRAKIIEEGGNLTYMRLVYPFPRVIADARRSPINEIFYTIQLLSGFVAHDITVAACGLAALLAMHACGQLQVLMSWLEKLVDGRENDDESLDQRLANIVEQHVRIINFIALTEDLLREISLVEVVGCTINICFLGYYSMTEWDPNHPVRGFTYIILLTSVTFNIFIFCYIGEVLAEQTVKVGEKSYMIDWHRMPWKKSLVVPLMISMSRSTTKITAGNIIELSISSFGNVIKTSFAYLNMLRTLTT</sequence>
<name>A0A6J3KG73_9HYME</name>
<dbReference type="GO" id="GO:0004984">
    <property type="term" value="F:olfactory receptor activity"/>
    <property type="evidence" value="ECO:0007669"/>
    <property type="project" value="InterPro"/>
</dbReference>
<keyword evidence="6 10" id="KW-1133">Transmembrane helix</keyword>
<evidence type="ECO:0000256" key="4">
    <source>
        <dbReference type="ARBA" id="ARBA00022692"/>
    </source>
</evidence>
<evidence type="ECO:0000256" key="9">
    <source>
        <dbReference type="ARBA" id="ARBA00023224"/>
    </source>
</evidence>
<reference evidence="12" key="1">
    <citation type="submission" date="2025-08" db="UniProtKB">
        <authorList>
            <consortium name="RefSeq"/>
        </authorList>
    </citation>
    <scope>IDENTIFICATION</scope>
    <source>
        <tissue evidence="12">Muscle</tissue>
    </source>
</reference>
<keyword evidence="4 10" id="KW-0812">Transmembrane</keyword>
<comment type="subcellular location">
    <subcellularLocation>
        <location evidence="1 10">Cell membrane</location>
        <topology evidence="1 10">Multi-pass membrane protein</topology>
    </subcellularLocation>
</comment>
<feature type="transmembrane region" description="Helical" evidence="10">
    <location>
        <begin position="51"/>
        <end position="73"/>
    </location>
</feature>
<dbReference type="GO" id="GO:0005549">
    <property type="term" value="F:odorant binding"/>
    <property type="evidence" value="ECO:0007669"/>
    <property type="project" value="InterPro"/>
</dbReference>
<accession>A0A6J3KG73</accession>
<dbReference type="PANTHER" id="PTHR21137:SF35">
    <property type="entry name" value="ODORANT RECEPTOR 19A-RELATED"/>
    <property type="match status" value="1"/>
</dbReference>
<evidence type="ECO:0000256" key="7">
    <source>
        <dbReference type="ARBA" id="ARBA00023136"/>
    </source>
</evidence>
<dbReference type="AlphaFoldDB" id="A0A6J3KG73"/>
<dbReference type="KEGG" id="bvk:117234746"/>
<evidence type="ECO:0000256" key="1">
    <source>
        <dbReference type="ARBA" id="ARBA00004651"/>
    </source>
</evidence>
<gene>
    <name evidence="12" type="primary">LOC117234746</name>
</gene>
<protein>
    <recommendedName>
        <fullName evidence="10">Odorant receptor</fullName>
    </recommendedName>
</protein>
<dbReference type="InterPro" id="IPR004117">
    <property type="entry name" value="7tm6_olfct_rcpt"/>
</dbReference>
<evidence type="ECO:0000256" key="2">
    <source>
        <dbReference type="ARBA" id="ARBA00022475"/>
    </source>
</evidence>
<dbReference type="Proteomes" id="UP000504631">
    <property type="component" value="Unplaced"/>
</dbReference>
<proteinExistence type="inferred from homology"/>
<feature type="transmembrane region" description="Helical" evidence="10">
    <location>
        <begin position="282"/>
        <end position="302"/>
    </location>
</feature>
<feature type="transmembrane region" description="Helical" evidence="10">
    <location>
        <begin position="85"/>
        <end position="104"/>
    </location>
</feature>